<dbReference type="NCBIfam" id="NF003181">
    <property type="entry name" value="PRK04163.1-1"/>
    <property type="match status" value="1"/>
</dbReference>
<comment type="caution">
    <text evidence="7">The sequence shown here is derived from an EMBL/GenBank/DDBJ whole genome shotgun (WGS) entry which is preliminary data.</text>
</comment>
<dbReference type="InterPro" id="IPR004087">
    <property type="entry name" value="KH_dom"/>
</dbReference>
<dbReference type="InterPro" id="IPR004088">
    <property type="entry name" value="KH_dom_type_1"/>
</dbReference>
<dbReference type="SUPFAM" id="SSF54791">
    <property type="entry name" value="Eukaryotic type KH-domain (KH-domain type I)"/>
    <property type="match status" value="1"/>
</dbReference>
<dbReference type="Pfam" id="PF00013">
    <property type="entry name" value="KH_1"/>
    <property type="match status" value="1"/>
</dbReference>
<dbReference type="EMBL" id="DRZC01000076">
    <property type="protein sequence ID" value="HHQ80876.1"/>
    <property type="molecule type" value="Genomic_DNA"/>
</dbReference>
<dbReference type="SMART" id="SM00322">
    <property type="entry name" value="KH"/>
    <property type="match status" value="1"/>
</dbReference>
<dbReference type="Pfam" id="PF22625">
    <property type="entry name" value="ECR1_N_2"/>
    <property type="match status" value="1"/>
</dbReference>
<dbReference type="PANTHER" id="PTHR21321:SF4">
    <property type="entry name" value="EXOSOME COMPLEX COMPONENT RRP4"/>
    <property type="match status" value="1"/>
</dbReference>
<dbReference type="PROSITE" id="PS50084">
    <property type="entry name" value="KH_TYPE_1"/>
    <property type="match status" value="1"/>
</dbReference>
<dbReference type="Gene3D" id="3.30.1370.10">
    <property type="entry name" value="K Homology domain, type 1"/>
    <property type="match status" value="1"/>
</dbReference>
<sequence>MEYEILVQQRDFVVPGDPIARGNVEISSPFLYREKDTVYTCVIGIVEIKGSKITLIPFQLHYLPKPNDLVIGVVKDVGPTYWIVDINSPYEAQLPLSETLFKQLSPQETLRKFFDTGDYILARVLSFDRSRVPLITTKCKECGKIVDGKVIEVNPSRISRIIGRKGSIIDAISNETKTKIVVGDNARIWVRGRDRTSEDLAILAIKKIEDLGLRITSPNQIVEFVRDQKRLVAGENG</sequence>
<dbReference type="GO" id="GO:0000467">
    <property type="term" value="P:exonucleolytic trimming to generate mature 3'-end of 5.8S rRNA from tricistronic rRNA transcript (SSU-rRNA, 5.8S rRNA, LSU-rRNA)"/>
    <property type="evidence" value="ECO:0007669"/>
    <property type="project" value="TreeGrafter"/>
</dbReference>
<gene>
    <name evidence="5" type="primary">rrp4</name>
    <name evidence="7" type="ORF">ENM78_05455</name>
</gene>
<feature type="domain" description="S1 motif" evidence="6">
    <location>
        <begin position="67"/>
        <end position="137"/>
    </location>
</feature>
<proteinExistence type="inferred from homology"/>
<evidence type="ECO:0000313" key="7">
    <source>
        <dbReference type="EMBL" id="HHQ80876.1"/>
    </source>
</evidence>
<dbReference type="HAMAP" id="MF_00623">
    <property type="entry name" value="Exosome_Rrp4"/>
    <property type="match status" value="1"/>
</dbReference>
<dbReference type="SMART" id="SM00316">
    <property type="entry name" value="S1"/>
    <property type="match status" value="1"/>
</dbReference>
<evidence type="ECO:0000256" key="4">
    <source>
        <dbReference type="ARBA" id="ARBA00022884"/>
    </source>
</evidence>
<keyword evidence="2 5" id="KW-0963">Cytoplasm</keyword>
<dbReference type="InterPro" id="IPR023474">
    <property type="entry name" value="Rrp4"/>
</dbReference>
<dbReference type="PROSITE" id="PS50126">
    <property type="entry name" value="S1"/>
    <property type="match status" value="1"/>
</dbReference>
<comment type="subcellular location">
    <subcellularLocation>
        <location evidence="5">Cytoplasm</location>
    </subcellularLocation>
</comment>
<comment type="similarity">
    <text evidence="1 5">Belongs to the RRP4 family.</text>
</comment>
<dbReference type="GO" id="GO:0008143">
    <property type="term" value="F:poly(A) binding"/>
    <property type="evidence" value="ECO:0007669"/>
    <property type="project" value="InterPro"/>
</dbReference>
<dbReference type="InterPro" id="IPR048565">
    <property type="entry name" value="S1_RRP4"/>
</dbReference>
<dbReference type="GO" id="GO:0071034">
    <property type="term" value="P:CUT catabolic process"/>
    <property type="evidence" value="ECO:0007669"/>
    <property type="project" value="TreeGrafter"/>
</dbReference>
<comment type="subunit">
    <text evidence="5">Component of the archaeal exosome complex. Forms a trimer of Rrp4 and/or Csl4 subunits. The trimer associates with an hexameric ring-like arrangement composed of 3 Rrp41-Rrp42 heterodimers.</text>
</comment>
<dbReference type="GO" id="GO:0000178">
    <property type="term" value="C:exosome (RNase complex)"/>
    <property type="evidence" value="ECO:0007669"/>
    <property type="project" value="UniProtKB-KW"/>
</dbReference>
<evidence type="ECO:0000256" key="1">
    <source>
        <dbReference type="ARBA" id="ARBA00009155"/>
    </source>
</evidence>
<dbReference type="InterPro" id="IPR036612">
    <property type="entry name" value="KH_dom_type_1_sf"/>
</dbReference>
<organism evidence="7">
    <name type="scientific">Fervidicoccus fontis</name>
    <dbReference type="NCBI Taxonomy" id="683846"/>
    <lineage>
        <taxon>Archaea</taxon>
        <taxon>Thermoproteota</taxon>
        <taxon>Thermoprotei</taxon>
        <taxon>Fervidicoccales</taxon>
        <taxon>Fervidicoccaceae</taxon>
        <taxon>Fervidicoccus</taxon>
    </lineage>
</organism>
<dbReference type="InterPro" id="IPR026699">
    <property type="entry name" value="Exosome_RNA_bind1/RRP40/RRP4"/>
</dbReference>
<dbReference type="InterPro" id="IPR054371">
    <property type="entry name" value="RRP4_N"/>
</dbReference>
<evidence type="ECO:0000256" key="3">
    <source>
        <dbReference type="ARBA" id="ARBA00022835"/>
    </source>
</evidence>
<dbReference type="InterPro" id="IPR003029">
    <property type="entry name" value="S1_domain"/>
</dbReference>
<accession>A0A7J3ZL89</accession>
<dbReference type="GO" id="GO:0071051">
    <property type="term" value="P:poly(A)-dependent snoRNA 3'-end processing"/>
    <property type="evidence" value="ECO:0007669"/>
    <property type="project" value="TreeGrafter"/>
</dbReference>
<evidence type="ECO:0000256" key="2">
    <source>
        <dbReference type="ARBA" id="ARBA00022490"/>
    </source>
</evidence>
<dbReference type="AlphaFoldDB" id="A0A7J3ZL89"/>
<dbReference type="PANTHER" id="PTHR21321">
    <property type="entry name" value="PNAS-3 RELATED"/>
    <property type="match status" value="1"/>
</dbReference>
<dbReference type="Pfam" id="PF21266">
    <property type="entry name" value="S1_RRP4"/>
    <property type="match status" value="1"/>
</dbReference>
<dbReference type="InterPro" id="IPR012340">
    <property type="entry name" value="NA-bd_OB-fold"/>
</dbReference>
<keyword evidence="4 5" id="KW-0694">RNA-binding</keyword>
<keyword evidence="3 5" id="KW-0271">Exosome</keyword>
<evidence type="ECO:0000259" key="6">
    <source>
        <dbReference type="PROSITE" id="PS50126"/>
    </source>
</evidence>
<dbReference type="CDD" id="cd05789">
    <property type="entry name" value="S1_Rrp4"/>
    <property type="match status" value="1"/>
</dbReference>
<evidence type="ECO:0000256" key="5">
    <source>
        <dbReference type="HAMAP-Rule" id="MF_00623"/>
    </source>
</evidence>
<dbReference type="GO" id="GO:0034475">
    <property type="term" value="P:U4 snRNA 3'-end processing"/>
    <property type="evidence" value="ECO:0007669"/>
    <property type="project" value="TreeGrafter"/>
</dbReference>
<protein>
    <recommendedName>
        <fullName evidence="5">Exosome complex component Rrp4</fullName>
    </recommendedName>
</protein>
<comment type="function">
    <text evidence="5">Non-catalytic component of the exosome, which is a complex involved in RNA degradation. Increases the RNA binding and the efficiency of RNA degradation. Confers strong poly(A) specificity to the exosome.</text>
</comment>
<dbReference type="Gene3D" id="2.40.50.140">
    <property type="entry name" value="Nucleic acid-binding proteins"/>
    <property type="match status" value="1"/>
</dbReference>
<dbReference type="SUPFAM" id="SSF110324">
    <property type="entry name" value="Ribosomal L27 protein-like"/>
    <property type="match status" value="1"/>
</dbReference>
<dbReference type="Gene3D" id="2.40.50.100">
    <property type="match status" value="1"/>
</dbReference>
<dbReference type="SUPFAM" id="SSF50249">
    <property type="entry name" value="Nucleic acid-binding proteins"/>
    <property type="match status" value="1"/>
</dbReference>
<dbReference type="GO" id="GO:0005737">
    <property type="term" value="C:cytoplasm"/>
    <property type="evidence" value="ECO:0007669"/>
    <property type="project" value="UniProtKB-SubCell"/>
</dbReference>
<name>A0A7J3ZL89_9CREN</name>
<reference evidence="7" key="1">
    <citation type="journal article" date="2020" name="mSystems">
        <title>Genome- and Community-Level Interaction Insights into Carbon Utilization and Element Cycling Functions of Hydrothermarchaeota in Hydrothermal Sediment.</title>
        <authorList>
            <person name="Zhou Z."/>
            <person name="Liu Y."/>
            <person name="Xu W."/>
            <person name="Pan J."/>
            <person name="Luo Z.H."/>
            <person name="Li M."/>
        </authorList>
    </citation>
    <scope>NUCLEOTIDE SEQUENCE [LARGE SCALE GENOMIC DNA]</scope>
    <source>
        <strain evidence="7">SpSt-1116</strain>
    </source>
</reference>